<dbReference type="Proteomes" id="UP001189429">
    <property type="component" value="Unassembled WGS sequence"/>
</dbReference>
<feature type="region of interest" description="Disordered" evidence="1">
    <location>
        <begin position="1"/>
        <end position="43"/>
    </location>
</feature>
<dbReference type="SUPFAM" id="SSF81606">
    <property type="entry name" value="PP2C-like"/>
    <property type="match status" value="1"/>
</dbReference>
<name>A0ABN9T8T6_9DINO</name>
<dbReference type="InterPro" id="IPR012340">
    <property type="entry name" value="NA-bd_OB-fold"/>
</dbReference>
<evidence type="ECO:0000259" key="2">
    <source>
        <dbReference type="PROSITE" id="PS51746"/>
    </source>
</evidence>
<dbReference type="CDD" id="cd04458">
    <property type="entry name" value="CSP_CDS"/>
    <property type="match status" value="1"/>
</dbReference>
<evidence type="ECO:0000256" key="1">
    <source>
        <dbReference type="SAM" id="MobiDB-lite"/>
    </source>
</evidence>
<feature type="compositionally biased region" description="Low complexity" evidence="1">
    <location>
        <begin position="554"/>
        <end position="577"/>
    </location>
</feature>
<evidence type="ECO:0000259" key="3">
    <source>
        <dbReference type="PROSITE" id="PS51857"/>
    </source>
</evidence>
<feature type="domain" description="PPM-type phosphatase" evidence="2">
    <location>
        <begin position="680"/>
        <end position="813"/>
    </location>
</feature>
<dbReference type="Gene3D" id="3.60.40.10">
    <property type="entry name" value="PPM-type phosphatase domain"/>
    <property type="match status" value="1"/>
</dbReference>
<feature type="non-terminal residue" evidence="4">
    <location>
        <position position="813"/>
    </location>
</feature>
<dbReference type="SUPFAM" id="SSF50249">
    <property type="entry name" value="Nucleic acid-binding proteins"/>
    <property type="match status" value="1"/>
</dbReference>
<organism evidence="4 5">
    <name type="scientific">Prorocentrum cordatum</name>
    <dbReference type="NCBI Taxonomy" id="2364126"/>
    <lineage>
        <taxon>Eukaryota</taxon>
        <taxon>Sar</taxon>
        <taxon>Alveolata</taxon>
        <taxon>Dinophyceae</taxon>
        <taxon>Prorocentrales</taxon>
        <taxon>Prorocentraceae</taxon>
        <taxon>Prorocentrum</taxon>
    </lineage>
</organism>
<feature type="region of interest" description="Disordered" evidence="1">
    <location>
        <begin position="193"/>
        <end position="218"/>
    </location>
</feature>
<reference evidence="4" key="1">
    <citation type="submission" date="2023-10" db="EMBL/GenBank/DDBJ databases">
        <authorList>
            <person name="Chen Y."/>
            <person name="Shah S."/>
            <person name="Dougan E. K."/>
            <person name="Thang M."/>
            <person name="Chan C."/>
        </authorList>
    </citation>
    <scope>NUCLEOTIDE SEQUENCE [LARGE SCALE GENOMIC DNA]</scope>
</reference>
<sequence>MVRSGGAAAGWVEDGMASGGRPARWRPRRAQETEQLGATQARRAARRRAQQACEAGCCAPQLAALGARVPGRARRRRSAAWHAARGPPCGFLQATGVELRWAAAGPRLGAAFGLELDVAEAASAVEGPLHADAGGFGATAAVQTNDCDAQAASVGLTAVVDACHAASEAQDGEACSAVAAAAGCAAPRTPWTRAPRQPLDVSPDSVRAPPRGRIPALGIPDEPRGAWWTYTSIEQDATLWATGGSLHQPFVRRRAKLAGARSVVAPLLEEASTVSLAPDVAVGPALDADAPRRARGDFKLTEAQVSELHVLVDEIDALRLGSFGLPGFMSLVTRQKHRGVLVDDLIRLERSVGDASDPVVVRDLEARIMRLEQEIDGLDGVDGLGMPIEGCGLCAGPAALPTLPPLPFGSDVPEFIPMGKCSEARGGGAARRLRCCARRLCGGCARGGCARGGCARGGRAAGMDAGPLGEPALQKGDVVGFGERRTGTVTRAYPTEDKYAVREVGALRELRGRDNAFFYFSRRDLKRAVPLPSEDEGASGAKQPRAGGHELGGAADEAPATAAAPATAEPAAQARPQGRVKWYSREKGFGKIVPFAAPGRPAPEEVFVHRNRLDGGPEGPHAQAICEGAVVSYDLTTHTDGQPCAALVRVEGVAGPSAPDPETVAQRSELIRHLLSSGMQCGTHQVKGQGKAAMEDRLVTRPGVPADAVGGCRGVVCGLFGVFDGHSGASCSEFVATCLDRSVFDCLRHQSKREVSCELSVRSALLSAFRMTEHNFFQYLNKLEGGAAHAWATAGSTACAALFFGPDEAGRLR</sequence>
<dbReference type="InterPro" id="IPR036457">
    <property type="entry name" value="PPM-type-like_dom_sf"/>
</dbReference>
<dbReference type="InterPro" id="IPR002059">
    <property type="entry name" value="CSP_DNA-bd"/>
</dbReference>
<gene>
    <name evidence="4" type="ORF">PCOR1329_LOCUS36531</name>
</gene>
<dbReference type="InterPro" id="IPR001932">
    <property type="entry name" value="PPM-type_phosphatase-like_dom"/>
</dbReference>
<proteinExistence type="predicted"/>
<dbReference type="Gene3D" id="2.40.50.140">
    <property type="entry name" value="Nucleic acid-binding proteins"/>
    <property type="match status" value="1"/>
</dbReference>
<dbReference type="PROSITE" id="PS51746">
    <property type="entry name" value="PPM_2"/>
    <property type="match status" value="1"/>
</dbReference>
<feature type="domain" description="CSD" evidence="3">
    <location>
        <begin position="575"/>
        <end position="650"/>
    </location>
</feature>
<comment type="caution">
    <text evidence="4">The sequence shown here is derived from an EMBL/GenBank/DDBJ whole genome shotgun (WGS) entry which is preliminary data.</text>
</comment>
<dbReference type="PROSITE" id="PS51857">
    <property type="entry name" value="CSD_2"/>
    <property type="match status" value="1"/>
</dbReference>
<feature type="region of interest" description="Disordered" evidence="1">
    <location>
        <begin position="530"/>
        <end position="579"/>
    </location>
</feature>
<keyword evidence="5" id="KW-1185">Reference proteome</keyword>
<dbReference type="EMBL" id="CAUYUJ010014443">
    <property type="protein sequence ID" value="CAK0841280.1"/>
    <property type="molecule type" value="Genomic_DNA"/>
</dbReference>
<evidence type="ECO:0000313" key="4">
    <source>
        <dbReference type="EMBL" id="CAK0841280.1"/>
    </source>
</evidence>
<protein>
    <submittedName>
        <fullName evidence="4">Uncharacterized protein</fullName>
    </submittedName>
</protein>
<accession>A0ABN9T8T6</accession>
<evidence type="ECO:0000313" key="5">
    <source>
        <dbReference type="Proteomes" id="UP001189429"/>
    </source>
</evidence>